<dbReference type="RefSeq" id="WP_179518781.1">
    <property type="nucleotide sequence ID" value="NZ_JACCAC010000001.1"/>
</dbReference>
<dbReference type="PRINTS" id="PR00069">
    <property type="entry name" value="ALDKETRDTASE"/>
</dbReference>
<dbReference type="InterPro" id="IPR036812">
    <property type="entry name" value="NAD(P)_OxRdtase_dom_sf"/>
</dbReference>
<keyword evidence="4" id="KW-1185">Reference proteome</keyword>
<sequence>MSETTTRATGSGTFRIGGETEVVRLGYGAMQITGEGVWGPPADHDGALAVLRRAVELGVTLIDTADSYGPNVSEELIREALHPYADDLVIATKAGLTRTGPGEWVPVGRPSYLRQQCELSLRRLGVETIDLFQLHRIDPDVPLADQVGTLRELQEEGKVRHLGLSEVDVDELRAAQEVAQIATVQNLFNLGNRDAQPLLEVCEAEGIGFIPWFPLATGELSQTDGPLADAARRHDASPSQLALAWLLQRSPVVLPIPGTKSVEHLEDNLRAADLELTDEEVAALEDAVG</sequence>
<accession>A0A7Y9ULJ9</accession>
<proteinExistence type="predicted"/>
<reference evidence="3 4" key="1">
    <citation type="submission" date="2020-07" db="EMBL/GenBank/DDBJ databases">
        <title>Sequencing the genomes of 1000 actinobacteria strains.</title>
        <authorList>
            <person name="Klenk H.-P."/>
        </authorList>
    </citation>
    <scope>NUCLEOTIDE SEQUENCE [LARGE SCALE GENOMIC DNA]</scope>
    <source>
        <strain evidence="3 4">DSM 24552</strain>
    </source>
</reference>
<dbReference type="PANTHER" id="PTHR43625">
    <property type="entry name" value="AFLATOXIN B1 ALDEHYDE REDUCTASE"/>
    <property type="match status" value="1"/>
</dbReference>
<gene>
    <name evidence="3" type="ORF">BJ989_002852</name>
</gene>
<dbReference type="PANTHER" id="PTHR43625:SF40">
    <property type="entry name" value="ALDO-KETO REDUCTASE YAKC [NADP(+)]"/>
    <property type="match status" value="1"/>
</dbReference>
<protein>
    <submittedName>
        <fullName evidence="3">Aryl-alcohol dehydrogenase-like predicted oxidoreductase</fullName>
    </submittedName>
</protein>
<organism evidence="3 4">
    <name type="scientific">Nocardioides perillae</name>
    <dbReference type="NCBI Taxonomy" id="1119534"/>
    <lineage>
        <taxon>Bacteria</taxon>
        <taxon>Bacillati</taxon>
        <taxon>Actinomycetota</taxon>
        <taxon>Actinomycetes</taxon>
        <taxon>Propionibacteriales</taxon>
        <taxon>Nocardioidaceae</taxon>
        <taxon>Nocardioides</taxon>
    </lineage>
</organism>
<name>A0A7Y9ULJ9_9ACTN</name>
<dbReference type="SUPFAM" id="SSF51430">
    <property type="entry name" value="NAD(P)-linked oxidoreductase"/>
    <property type="match status" value="1"/>
</dbReference>
<dbReference type="Proteomes" id="UP000544110">
    <property type="component" value="Unassembled WGS sequence"/>
</dbReference>
<evidence type="ECO:0000313" key="3">
    <source>
        <dbReference type="EMBL" id="NYG56548.1"/>
    </source>
</evidence>
<dbReference type="EMBL" id="JACCAC010000001">
    <property type="protein sequence ID" value="NYG56548.1"/>
    <property type="molecule type" value="Genomic_DNA"/>
</dbReference>
<evidence type="ECO:0000259" key="2">
    <source>
        <dbReference type="Pfam" id="PF00248"/>
    </source>
</evidence>
<dbReference type="InterPro" id="IPR050791">
    <property type="entry name" value="Aldo-Keto_reductase"/>
</dbReference>
<dbReference type="InterPro" id="IPR023210">
    <property type="entry name" value="NADP_OxRdtase_dom"/>
</dbReference>
<dbReference type="GO" id="GO:0005737">
    <property type="term" value="C:cytoplasm"/>
    <property type="evidence" value="ECO:0007669"/>
    <property type="project" value="TreeGrafter"/>
</dbReference>
<feature type="domain" description="NADP-dependent oxidoreductase" evidence="2">
    <location>
        <begin position="24"/>
        <end position="286"/>
    </location>
</feature>
<dbReference type="CDD" id="cd19088">
    <property type="entry name" value="AKR_AKR13B1"/>
    <property type="match status" value="1"/>
</dbReference>
<keyword evidence="1" id="KW-0560">Oxidoreductase</keyword>
<dbReference type="Gene3D" id="3.20.20.100">
    <property type="entry name" value="NADP-dependent oxidoreductase domain"/>
    <property type="match status" value="1"/>
</dbReference>
<evidence type="ECO:0000256" key="1">
    <source>
        <dbReference type="ARBA" id="ARBA00023002"/>
    </source>
</evidence>
<dbReference type="InterPro" id="IPR020471">
    <property type="entry name" value="AKR"/>
</dbReference>
<dbReference type="GO" id="GO:0016491">
    <property type="term" value="F:oxidoreductase activity"/>
    <property type="evidence" value="ECO:0007669"/>
    <property type="project" value="UniProtKB-KW"/>
</dbReference>
<dbReference type="AlphaFoldDB" id="A0A7Y9ULJ9"/>
<evidence type="ECO:0000313" key="4">
    <source>
        <dbReference type="Proteomes" id="UP000544110"/>
    </source>
</evidence>
<dbReference type="Pfam" id="PF00248">
    <property type="entry name" value="Aldo_ket_red"/>
    <property type="match status" value="1"/>
</dbReference>
<dbReference type="NCBIfam" id="NF007695">
    <property type="entry name" value="PRK10376.1"/>
    <property type="match status" value="1"/>
</dbReference>
<comment type="caution">
    <text evidence="3">The sequence shown here is derived from an EMBL/GenBank/DDBJ whole genome shotgun (WGS) entry which is preliminary data.</text>
</comment>